<proteinExistence type="predicted"/>
<protein>
    <submittedName>
        <fullName evidence="1">Uncharacterized protein</fullName>
    </submittedName>
</protein>
<evidence type="ECO:0000313" key="2">
    <source>
        <dbReference type="Proteomes" id="UP000295484"/>
    </source>
</evidence>
<dbReference type="Proteomes" id="UP000295484">
    <property type="component" value="Unassembled WGS sequence"/>
</dbReference>
<accession>A0A4R8FH74</accession>
<reference evidence="1 2" key="1">
    <citation type="submission" date="2019-03" db="EMBL/GenBank/DDBJ databases">
        <title>Genomic Encyclopedia of Type Strains, Phase IV (KMG-IV): sequencing the most valuable type-strain genomes for metagenomic binning, comparative biology and taxonomic classification.</title>
        <authorList>
            <person name="Goeker M."/>
        </authorList>
    </citation>
    <scope>NUCLEOTIDE SEQUENCE [LARGE SCALE GENOMIC DNA]</scope>
    <source>
        <strain evidence="1 2">JA181</strain>
    </source>
</reference>
<dbReference type="AlphaFoldDB" id="A0A4R8FH74"/>
<organism evidence="1 2">
    <name type="scientific">Rhodovulum visakhapatnamense</name>
    <dbReference type="NCBI Taxonomy" id="364297"/>
    <lineage>
        <taxon>Bacteria</taxon>
        <taxon>Pseudomonadati</taxon>
        <taxon>Pseudomonadota</taxon>
        <taxon>Alphaproteobacteria</taxon>
        <taxon>Rhodobacterales</taxon>
        <taxon>Paracoccaceae</taxon>
        <taxon>Rhodovulum</taxon>
    </lineage>
</organism>
<sequence length="66" mass="7279">MGGFPHHLILVLGVNAPIRTLCCTNMQSVLIPVTGDGAYDTRRYRATLIVIVSRQRLLITSAQVTR</sequence>
<dbReference type="EMBL" id="SOEB01000031">
    <property type="protein sequence ID" value="TDX22227.1"/>
    <property type="molecule type" value="Genomic_DNA"/>
</dbReference>
<comment type="caution">
    <text evidence="1">The sequence shown here is derived from an EMBL/GenBank/DDBJ whole genome shotgun (WGS) entry which is preliminary data.</text>
</comment>
<name>A0A4R8FH74_9RHOB</name>
<evidence type="ECO:0000313" key="1">
    <source>
        <dbReference type="EMBL" id="TDX22227.1"/>
    </source>
</evidence>
<gene>
    <name evidence="1" type="ORF">EV657_1319</name>
</gene>